<dbReference type="SMART" id="SM00829">
    <property type="entry name" value="PKS_ER"/>
    <property type="match status" value="1"/>
</dbReference>
<dbReference type="AlphaFoldDB" id="A0A4P8KAL6"/>
<dbReference type="GO" id="GO:0016491">
    <property type="term" value="F:oxidoreductase activity"/>
    <property type="evidence" value="ECO:0007669"/>
    <property type="project" value="UniProtKB-KW"/>
</dbReference>
<dbReference type="Proteomes" id="UP000316316">
    <property type="component" value="Unassembled WGS sequence"/>
</dbReference>
<dbReference type="RefSeq" id="WP_016179115.1">
    <property type="nucleotide sequence ID" value="NZ_CAAKOC010000255.1"/>
</dbReference>
<dbReference type="Gene3D" id="3.40.50.720">
    <property type="entry name" value="NAD(P)-binding Rossmann-like Domain"/>
    <property type="match status" value="1"/>
</dbReference>
<dbReference type="Gene3D" id="3.90.180.10">
    <property type="entry name" value="Medium-chain alcohol dehydrogenases, catalytic domain"/>
    <property type="match status" value="1"/>
</dbReference>
<dbReference type="InterPro" id="IPR050129">
    <property type="entry name" value="Zn_alcohol_dh"/>
</dbReference>
<reference evidence="5 6" key="1">
    <citation type="submission" date="2017-10" db="EMBL/GenBank/DDBJ databases">
        <title>FDA dAtabase for Regulatory Grade micrObial Sequences (FDA-ARGOS): Supporting development and validation of Infectious Disease Dx tests.</title>
        <authorList>
            <person name="Campos J."/>
            <person name="Goldberg B."/>
            <person name="Tallon L.J."/>
            <person name="Sadzewicz L."/>
            <person name="Sengamalay N."/>
            <person name="Ott S."/>
            <person name="Godinez A."/>
            <person name="Nagaraj S."/>
            <person name="Vyas G."/>
            <person name="Aluvathingal J."/>
            <person name="Nadendla S."/>
            <person name="Geyer C."/>
            <person name="Nandy P."/>
            <person name="Hobson J."/>
            <person name="Sichtig H."/>
        </authorList>
    </citation>
    <scope>NUCLEOTIDE SEQUENCE [LARGE SCALE GENOMIC DNA]</scope>
    <source>
        <strain evidence="5 6">FDAARGOS_185</strain>
    </source>
</reference>
<evidence type="ECO:0000256" key="1">
    <source>
        <dbReference type="ARBA" id="ARBA00022723"/>
    </source>
</evidence>
<dbReference type="InterPro" id="IPR020843">
    <property type="entry name" value="ER"/>
</dbReference>
<dbReference type="InterPro" id="IPR002328">
    <property type="entry name" value="ADH_Zn_CS"/>
</dbReference>
<evidence type="ECO:0000256" key="3">
    <source>
        <dbReference type="ARBA" id="ARBA00023002"/>
    </source>
</evidence>
<dbReference type="SUPFAM" id="SSF50129">
    <property type="entry name" value="GroES-like"/>
    <property type="match status" value="1"/>
</dbReference>
<name>A0A4P8KAL6_ENTAV</name>
<keyword evidence="1 4" id="KW-0479">Metal-binding</keyword>
<proteinExistence type="inferred from homology"/>
<sequence length="346" mass="37989">MKAALMYGANDIRIEDIEKPEYDAEGLLLKVEVIGLCGSDIRNLTTDSRKGDYPHIYGHEVVGTVAEVGEKCTKFAVGDRLYVYPAVPCLECEYCRAGNSHSCKNLKAYDRIQGGFAQYMAVPSWGVKGPNIYKIPDDVPFETAVMAEPLSSVYACLDNVNVQIGQTIVIVGAGPIGCLQAELAKIRGANKVIMVEINDQRLTESKEFGVDHTINSLKVDAVEEVKKLTNGQGAHVVISANPSTKAQTQAVYMVRPNGTLVFFGGVPKGELTPIDTNFLHYNSIWVYGHYGSNTIQVKEAFETIISGRIDATRYISEIMPLDNLYDAIQLMKSGKANKVLIKPWMN</sequence>
<evidence type="ECO:0000313" key="5">
    <source>
        <dbReference type="EMBL" id="TRZ28460.1"/>
    </source>
</evidence>
<comment type="similarity">
    <text evidence="4">Belongs to the zinc-containing alcohol dehydrogenase family.</text>
</comment>
<dbReference type="Pfam" id="PF08240">
    <property type="entry name" value="ADH_N"/>
    <property type="match status" value="1"/>
</dbReference>
<protein>
    <submittedName>
        <fullName evidence="5">Oxidoreductase</fullName>
    </submittedName>
</protein>
<dbReference type="SUPFAM" id="SSF51735">
    <property type="entry name" value="NAD(P)-binding Rossmann-fold domains"/>
    <property type="match status" value="1"/>
</dbReference>
<dbReference type="InterPro" id="IPR011032">
    <property type="entry name" value="GroES-like_sf"/>
</dbReference>
<evidence type="ECO:0000256" key="4">
    <source>
        <dbReference type="RuleBase" id="RU361277"/>
    </source>
</evidence>
<dbReference type="InterPro" id="IPR013154">
    <property type="entry name" value="ADH-like_N"/>
</dbReference>
<keyword evidence="2 4" id="KW-0862">Zinc</keyword>
<dbReference type="Pfam" id="PF00107">
    <property type="entry name" value="ADH_zinc_N"/>
    <property type="match status" value="1"/>
</dbReference>
<organism evidence="5 6">
    <name type="scientific">Enterococcus avium</name>
    <name type="common">Streptococcus avium</name>
    <dbReference type="NCBI Taxonomy" id="33945"/>
    <lineage>
        <taxon>Bacteria</taxon>
        <taxon>Bacillati</taxon>
        <taxon>Bacillota</taxon>
        <taxon>Bacilli</taxon>
        <taxon>Lactobacillales</taxon>
        <taxon>Enterococcaceae</taxon>
        <taxon>Enterococcus</taxon>
    </lineage>
</organism>
<keyword evidence="3" id="KW-0560">Oxidoreductase</keyword>
<dbReference type="InterPro" id="IPR013149">
    <property type="entry name" value="ADH-like_C"/>
</dbReference>
<dbReference type="PROSITE" id="PS00059">
    <property type="entry name" value="ADH_ZINC"/>
    <property type="match status" value="1"/>
</dbReference>
<evidence type="ECO:0000256" key="2">
    <source>
        <dbReference type="ARBA" id="ARBA00022833"/>
    </source>
</evidence>
<dbReference type="PANTHER" id="PTHR43401">
    <property type="entry name" value="L-THREONINE 3-DEHYDROGENASE"/>
    <property type="match status" value="1"/>
</dbReference>
<dbReference type="PANTHER" id="PTHR43401:SF2">
    <property type="entry name" value="L-THREONINE 3-DEHYDROGENASE"/>
    <property type="match status" value="1"/>
</dbReference>
<dbReference type="EMBL" id="PDXQ01000002">
    <property type="protein sequence ID" value="TRZ28460.1"/>
    <property type="molecule type" value="Genomic_DNA"/>
</dbReference>
<comment type="caution">
    <text evidence="5">The sequence shown here is derived from an EMBL/GenBank/DDBJ whole genome shotgun (WGS) entry which is preliminary data.</text>
</comment>
<gene>
    <name evidence="5" type="ORF">AUF17_17230</name>
</gene>
<dbReference type="GO" id="GO:0008270">
    <property type="term" value="F:zinc ion binding"/>
    <property type="evidence" value="ECO:0007669"/>
    <property type="project" value="InterPro"/>
</dbReference>
<comment type="cofactor">
    <cofactor evidence="4">
        <name>Zn(2+)</name>
        <dbReference type="ChEBI" id="CHEBI:29105"/>
    </cofactor>
</comment>
<accession>A0A4P8KAL6</accession>
<dbReference type="InterPro" id="IPR036291">
    <property type="entry name" value="NAD(P)-bd_dom_sf"/>
</dbReference>
<evidence type="ECO:0000313" key="6">
    <source>
        <dbReference type="Proteomes" id="UP000316316"/>
    </source>
</evidence>